<organism evidence="2 3">
    <name type="scientific">Polistes dominula</name>
    <name type="common">European paper wasp</name>
    <name type="synonym">Vespa dominula</name>
    <dbReference type="NCBI Taxonomy" id="743375"/>
    <lineage>
        <taxon>Eukaryota</taxon>
        <taxon>Metazoa</taxon>
        <taxon>Ecdysozoa</taxon>
        <taxon>Arthropoda</taxon>
        <taxon>Hexapoda</taxon>
        <taxon>Insecta</taxon>
        <taxon>Pterygota</taxon>
        <taxon>Neoptera</taxon>
        <taxon>Endopterygota</taxon>
        <taxon>Hymenoptera</taxon>
        <taxon>Apocrita</taxon>
        <taxon>Aculeata</taxon>
        <taxon>Vespoidea</taxon>
        <taxon>Vespidae</taxon>
        <taxon>Polistinae</taxon>
        <taxon>Polistini</taxon>
        <taxon>Polistes</taxon>
    </lineage>
</organism>
<evidence type="ECO:0000256" key="1">
    <source>
        <dbReference type="SAM" id="MobiDB-lite"/>
    </source>
</evidence>
<feature type="compositionally biased region" description="Basic and acidic residues" evidence="1">
    <location>
        <begin position="388"/>
        <end position="407"/>
    </location>
</feature>
<dbReference type="GeneID" id="107066650"/>
<reference evidence="3" key="1">
    <citation type="submission" date="2025-08" db="UniProtKB">
        <authorList>
            <consortium name="RefSeq"/>
        </authorList>
    </citation>
    <scope>IDENTIFICATION</scope>
    <source>
        <tissue evidence="3">Whole body</tissue>
    </source>
</reference>
<accession>A0ABM1I9S2</accession>
<dbReference type="Proteomes" id="UP000694924">
    <property type="component" value="Unplaced"/>
</dbReference>
<sequence>MAQLIQDTNITSSVAFSKSLQNDAISDNALDDKGQLYEKEENDVILIHESCNRKLGISKNTEVPNNKLHSTKSFHKIFSRLVTFNEKMHSSIGKKNFQFLEQLLSIYIKLWLKSLLRNMVAEFCLRNILKSMETNYIMTYEVIKLKKHMSNTLTFFHFYWHEIKEHIKDHNCYLNKLSVLLAIYVDTELKTSKCSKDPSKIAAKLFNVLCIYLNQSREHIFKVLLRIKLITKRYAQICDYIFSKSFNNLKKNRESMTGVKYIRYLFTLKLWRQIKKDSEEAKKIDELAAALLGSHMPKMHVDLLKLVPKFPPNCTSETLWLMQPNLFDLKQACNDFLILTENMETSECVLLPSTINTTKVHNYTNSEINMNTNKDKETHSLSCNKSDINPKTDLDDNKLKDNSKKDNNSMPNIKPGEMIVINFCKDNEQSQNSLKSLIDRDSFCNSLNLNERIINSCMIKKCVDENSLNAELCSEKPSVNILDSYIQRNKNEQFVNQNKSIDRCIDTVAFGLNANAKEDYDYFSLDDNGSTSIYKNISSSYSSSLVINSDCEFNDMKMEQVFDFQEADTLKESSLTMYTTNHTLLDKVCISKDVPLSDLPVQMEDLVPSYNCMSTSSLQLDLELLPPGKLIEIPNLSLSFNQYDLVSNNPIALDSQSIFTENDNLNIHQFLNRLQSVDPLERIQQNIKISSDYDQLYADQDIIEDINNFSKQESMDLNKILPLKKRISNRYSVIKKEDISSDSNLLYKVESEGNITKSDPQVAKILLAQDESSKETSTKISIRPNIRKLDITSYNEETSVKRRKVTSQLLPLDASRVLYSTNTHSQSKDLLSEKKGNLILQIIKVLKLISFLYCVKYFTIIYT</sequence>
<name>A0ABM1I9S2_POLDO</name>
<evidence type="ECO:0000313" key="3">
    <source>
        <dbReference type="RefSeq" id="XP_015176959.1"/>
    </source>
</evidence>
<keyword evidence="2" id="KW-1185">Reference proteome</keyword>
<evidence type="ECO:0000313" key="2">
    <source>
        <dbReference type="Proteomes" id="UP000694924"/>
    </source>
</evidence>
<proteinExistence type="predicted"/>
<gene>
    <name evidence="3" type="primary">LOC107066650</name>
</gene>
<dbReference type="RefSeq" id="XP_015176959.1">
    <property type="nucleotide sequence ID" value="XM_015321473.1"/>
</dbReference>
<protein>
    <submittedName>
        <fullName evidence="3">Uncharacterized protein LOC107066650 isoform X1</fullName>
    </submittedName>
</protein>
<feature type="region of interest" description="Disordered" evidence="1">
    <location>
        <begin position="368"/>
        <end position="414"/>
    </location>
</feature>